<evidence type="ECO:0000313" key="2">
    <source>
        <dbReference type="Proteomes" id="UP000614460"/>
    </source>
</evidence>
<dbReference type="EMBL" id="BMKM01000012">
    <property type="protein sequence ID" value="GGE32228.1"/>
    <property type="molecule type" value="Genomic_DNA"/>
</dbReference>
<comment type="caution">
    <text evidence="1">The sequence shown here is derived from an EMBL/GenBank/DDBJ whole genome shotgun (WGS) entry which is preliminary data.</text>
</comment>
<organism evidence="1 2">
    <name type="scientific">Sphingobacterium cellulitidis</name>
    <dbReference type="NCBI Taxonomy" id="1768011"/>
    <lineage>
        <taxon>Bacteria</taxon>
        <taxon>Pseudomonadati</taxon>
        <taxon>Bacteroidota</taxon>
        <taxon>Sphingobacteriia</taxon>
        <taxon>Sphingobacteriales</taxon>
        <taxon>Sphingobacteriaceae</taxon>
        <taxon>Sphingobacterium</taxon>
    </lineage>
</organism>
<dbReference type="RefSeq" id="WP_229678358.1">
    <property type="nucleotide sequence ID" value="NZ_BMKM01000012.1"/>
</dbReference>
<accession>A0A8H9G4D4</accession>
<keyword evidence="2" id="KW-1185">Reference proteome</keyword>
<gene>
    <name evidence="1" type="ORF">GCM10011516_32480</name>
</gene>
<evidence type="ECO:0000313" key="1">
    <source>
        <dbReference type="EMBL" id="GGE32228.1"/>
    </source>
</evidence>
<dbReference type="Proteomes" id="UP000614460">
    <property type="component" value="Unassembled WGS sequence"/>
</dbReference>
<name>A0A8H9G4D4_9SPHI</name>
<dbReference type="InterPro" id="IPR025636">
    <property type="entry name" value="DUF4294"/>
</dbReference>
<evidence type="ECO:0008006" key="3">
    <source>
        <dbReference type="Google" id="ProtNLM"/>
    </source>
</evidence>
<sequence>MSLASNAQTLIKPQYGPGKPEVVEHYATTTLDNGEVVPWFPIEEVVIYAKRTFKSEEDRIKYLRLRRNVIRVLPYAIYAQKRYEQLDRDLALANSRREEKKLIKECEREIKEKITSEVKNLSVSQGKILIKLIERQTGNTSYDLVKDMKGNISAFLYQGVAKIFGHNLKSTYDPREDYEIENIIREYERSRPMVNP</sequence>
<dbReference type="Pfam" id="PF14127">
    <property type="entry name" value="DUF4294"/>
    <property type="match status" value="1"/>
</dbReference>
<protein>
    <recommendedName>
        <fullName evidence="3">DUF4294 domain-containing protein</fullName>
    </recommendedName>
</protein>
<reference evidence="1" key="1">
    <citation type="journal article" date="2014" name="Int. J. Syst. Evol. Microbiol.">
        <title>Complete genome sequence of Corynebacterium casei LMG S-19264T (=DSM 44701T), isolated from a smear-ripened cheese.</title>
        <authorList>
            <consortium name="US DOE Joint Genome Institute (JGI-PGF)"/>
            <person name="Walter F."/>
            <person name="Albersmeier A."/>
            <person name="Kalinowski J."/>
            <person name="Ruckert C."/>
        </authorList>
    </citation>
    <scope>NUCLEOTIDE SEQUENCE</scope>
    <source>
        <strain evidence="1">CGMCC 1.15966</strain>
    </source>
</reference>
<dbReference type="AlphaFoldDB" id="A0A8H9G4D4"/>
<proteinExistence type="predicted"/>
<reference evidence="1" key="2">
    <citation type="submission" date="2020-09" db="EMBL/GenBank/DDBJ databases">
        <authorList>
            <person name="Sun Q."/>
            <person name="Zhou Y."/>
        </authorList>
    </citation>
    <scope>NUCLEOTIDE SEQUENCE</scope>
    <source>
        <strain evidence="1">CGMCC 1.15966</strain>
    </source>
</reference>